<evidence type="ECO:0000313" key="2">
    <source>
        <dbReference type="Proteomes" id="UP000789860"/>
    </source>
</evidence>
<dbReference type="EMBL" id="CAJVPM010011075">
    <property type="protein sequence ID" value="CAG8578295.1"/>
    <property type="molecule type" value="Genomic_DNA"/>
</dbReference>
<organism evidence="1 2">
    <name type="scientific">Scutellospora calospora</name>
    <dbReference type="NCBI Taxonomy" id="85575"/>
    <lineage>
        <taxon>Eukaryota</taxon>
        <taxon>Fungi</taxon>
        <taxon>Fungi incertae sedis</taxon>
        <taxon>Mucoromycota</taxon>
        <taxon>Glomeromycotina</taxon>
        <taxon>Glomeromycetes</taxon>
        <taxon>Diversisporales</taxon>
        <taxon>Gigasporaceae</taxon>
        <taxon>Scutellospora</taxon>
    </lineage>
</organism>
<accession>A0ACA9M981</accession>
<protein>
    <submittedName>
        <fullName evidence="1">5876_t:CDS:1</fullName>
    </submittedName>
</protein>
<reference evidence="1" key="1">
    <citation type="submission" date="2021-06" db="EMBL/GenBank/DDBJ databases">
        <authorList>
            <person name="Kallberg Y."/>
            <person name="Tangrot J."/>
            <person name="Rosling A."/>
        </authorList>
    </citation>
    <scope>NUCLEOTIDE SEQUENCE</scope>
    <source>
        <strain evidence="1">AU212A</strain>
    </source>
</reference>
<sequence>FACRDLHMYNNFNQSGTIDGRRNGCYCSKSNYEKAIRASNSPKFSVSEYEVFEIHKN</sequence>
<proteinExistence type="predicted"/>
<feature type="non-terminal residue" evidence="1">
    <location>
        <position position="1"/>
    </location>
</feature>
<evidence type="ECO:0000313" key="1">
    <source>
        <dbReference type="EMBL" id="CAG8578295.1"/>
    </source>
</evidence>
<comment type="caution">
    <text evidence="1">The sequence shown here is derived from an EMBL/GenBank/DDBJ whole genome shotgun (WGS) entry which is preliminary data.</text>
</comment>
<keyword evidence="2" id="KW-1185">Reference proteome</keyword>
<dbReference type="Proteomes" id="UP000789860">
    <property type="component" value="Unassembled WGS sequence"/>
</dbReference>
<name>A0ACA9M981_9GLOM</name>
<gene>
    <name evidence="1" type="ORF">SCALOS_LOCUS6104</name>
</gene>